<name>A0AAV7KJ29_9METZ</name>
<reference evidence="2 3" key="1">
    <citation type="journal article" date="2023" name="BMC Biol.">
        <title>The compact genome of the sponge Oopsacas minuta (Hexactinellida) is lacking key metazoan core genes.</title>
        <authorList>
            <person name="Santini S."/>
            <person name="Schenkelaars Q."/>
            <person name="Jourda C."/>
            <person name="Duchesne M."/>
            <person name="Belahbib H."/>
            <person name="Rocher C."/>
            <person name="Selva M."/>
            <person name="Riesgo A."/>
            <person name="Vervoort M."/>
            <person name="Leys S.P."/>
            <person name="Kodjabachian L."/>
            <person name="Le Bivic A."/>
            <person name="Borchiellini C."/>
            <person name="Claverie J.M."/>
            <person name="Renard E."/>
        </authorList>
    </citation>
    <scope>NUCLEOTIDE SEQUENCE [LARGE SCALE GENOMIC DNA]</scope>
    <source>
        <strain evidence="2">SPO-2</strain>
    </source>
</reference>
<dbReference type="AlphaFoldDB" id="A0AAV7KJ29"/>
<keyword evidence="3" id="KW-1185">Reference proteome</keyword>
<organism evidence="2 3">
    <name type="scientific">Oopsacas minuta</name>
    <dbReference type="NCBI Taxonomy" id="111878"/>
    <lineage>
        <taxon>Eukaryota</taxon>
        <taxon>Metazoa</taxon>
        <taxon>Porifera</taxon>
        <taxon>Hexactinellida</taxon>
        <taxon>Hexasterophora</taxon>
        <taxon>Lyssacinosida</taxon>
        <taxon>Leucopsacidae</taxon>
        <taxon>Oopsacas</taxon>
    </lineage>
</organism>
<evidence type="ECO:0000256" key="1">
    <source>
        <dbReference type="SAM" id="SignalP"/>
    </source>
</evidence>
<keyword evidence="1" id="KW-0732">Signal</keyword>
<gene>
    <name evidence="2" type="ORF">LOD99_13659</name>
</gene>
<comment type="caution">
    <text evidence="2">The sequence shown here is derived from an EMBL/GenBank/DDBJ whole genome shotgun (WGS) entry which is preliminary data.</text>
</comment>
<evidence type="ECO:0000313" key="2">
    <source>
        <dbReference type="EMBL" id="KAI6660935.1"/>
    </source>
</evidence>
<proteinExistence type="predicted"/>
<sequence>MKYNAITLISLILCLYLPHPSLTTPVFIWSNRDRQLSRGTTHYLGNDLSFFSFDYQILDNIKRAAPDVIFAFVTSPLALDDLTTVYTSDNDACVHNTKNAIQNSISSLFIDELFPGSNSILTDLKRSFSKFEDYKMVEISSDDEFTDKLKLHDRLIVIITSALP</sequence>
<evidence type="ECO:0000313" key="3">
    <source>
        <dbReference type="Proteomes" id="UP001165289"/>
    </source>
</evidence>
<feature type="signal peptide" evidence="1">
    <location>
        <begin position="1"/>
        <end position="23"/>
    </location>
</feature>
<protein>
    <submittedName>
        <fullName evidence="2">Uncharacterized protein</fullName>
    </submittedName>
</protein>
<dbReference type="Proteomes" id="UP001165289">
    <property type="component" value="Unassembled WGS sequence"/>
</dbReference>
<accession>A0AAV7KJ29</accession>
<dbReference type="EMBL" id="JAKMXF010000022">
    <property type="protein sequence ID" value="KAI6660935.1"/>
    <property type="molecule type" value="Genomic_DNA"/>
</dbReference>
<feature type="chain" id="PRO_5043978398" evidence="1">
    <location>
        <begin position="24"/>
        <end position="164"/>
    </location>
</feature>